<dbReference type="EMBL" id="PDKW01000036">
    <property type="protein sequence ID" value="PGH59227.1"/>
    <property type="molecule type" value="Genomic_DNA"/>
</dbReference>
<comment type="caution">
    <text evidence="1">The sequence shown here is derived from an EMBL/GenBank/DDBJ whole genome shotgun (WGS) entry which is preliminary data.</text>
</comment>
<sequence>MVTGSISSTTGADGLPAHAYRIAVLNAAKPAHVLAGEVAKGASGHRNPLHLLAAVAKDIDLATLGSEYAATRLDLASDDPRRLNDRRRRIDDVATGAIDAIRTLAAAGGYGAEALRRIEAAMADARAGRLAPPNGLVTEPDIIDAIADGYATGADVAGRRW</sequence>
<proteinExistence type="predicted"/>
<evidence type="ECO:0000313" key="2">
    <source>
        <dbReference type="Proteomes" id="UP000225379"/>
    </source>
</evidence>
<evidence type="ECO:0000313" key="1">
    <source>
        <dbReference type="EMBL" id="PGH59227.1"/>
    </source>
</evidence>
<gene>
    <name evidence="1" type="ORF">CRT60_00920</name>
</gene>
<protein>
    <submittedName>
        <fullName evidence="1">Uncharacterized protein</fullName>
    </submittedName>
</protein>
<dbReference type="Proteomes" id="UP000225379">
    <property type="component" value="Unassembled WGS sequence"/>
</dbReference>
<accession>A0A2B8BPR5</accession>
<keyword evidence="2" id="KW-1185">Reference proteome</keyword>
<name>A0A2B8BPR5_9PROT</name>
<dbReference type="AlphaFoldDB" id="A0A2B8BPR5"/>
<reference evidence="2" key="1">
    <citation type="submission" date="2017-10" db="EMBL/GenBank/DDBJ databases">
        <authorList>
            <person name="Kravchenko I.K."/>
            <person name="Grouzdev D.S."/>
        </authorList>
    </citation>
    <scope>NUCLEOTIDE SEQUENCE [LARGE SCALE GENOMIC DNA]</scope>
    <source>
        <strain evidence="2">B2</strain>
    </source>
</reference>
<organism evidence="1 2">
    <name type="scientific">Azospirillum palustre</name>
    <dbReference type="NCBI Taxonomy" id="2044885"/>
    <lineage>
        <taxon>Bacteria</taxon>
        <taxon>Pseudomonadati</taxon>
        <taxon>Pseudomonadota</taxon>
        <taxon>Alphaproteobacteria</taxon>
        <taxon>Rhodospirillales</taxon>
        <taxon>Azospirillaceae</taxon>
        <taxon>Azospirillum</taxon>
    </lineage>
</organism>